<dbReference type="EMBL" id="CM037160">
    <property type="protein sequence ID" value="KAH7839129.1"/>
    <property type="molecule type" value="Genomic_DNA"/>
</dbReference>
<evidence type="ECO:0000313" key="1">
    <source>
        <dbReference type="EMBL" id="KAH7839129.1"/>
    </source>
</evidence>
<sequence length="518" mass="57629">MATTRILSRSLQTTKQTLSSLHSRSYTSAVVHLSTPPPSSLSSSLSLLRLRPLVAANFHSLSTETTTIRRYCTSTSASLNVPIPTWSNQPLDEKILPPGCDFDHWLVVMEKPEGDPTRDEIIDSYIKTLAQIVGSLSTPEEGLFWVLFDFAGKPKSSEKEFQSEGQLQLDQTMLAVWSRRRWREEVGSRGRTSCSEEEARRKIYSVSFGHYNAFGALVSEKSSTKIRGELNESALLMGRLWPVLPGDAILGFSETIFVCSAVYTYFNVTISRSISGCQTRWWLYSQEAGWIGLWSTMAGYVDFLSLKLNCFRKVFRTMPLALQAACSASASLRRSVVEKLDVCRFPWLSSFEVNLTTGSSEFRHFSLTQNKKIVVPRSIAGKANLDKADDQECGMLPVLSASSAYYSIAASFSLEAKKLALLYKDIFNSAVYISNFVAVSAISDSACRTMAGWSNYGIECTICRIGLSFLRHSPKFIRSISLEGLKPTPETHCETKQGGKSAARCPFLGLQNRIGRRK</sequence>
<gene>
    <name evidence="1" type="ORF">Vadar_000111</name>
</gene>
<reference evidence="1 2" key="1">
    <citation type="journal article" date="2021" name="Hortic Res">
        <title>High-quality reference genome and annotation aids understanding of berry development for evergreen blueberry (Vaccinium darrowii).</title>
        <authorList>
            <person name="Yu J."/>
            <person name="Hulse-Kemp A.M."/>
            <person name="Babiker E."/>
            <person name="Staton M."/>
        </authorList>
    </citation>
    <scope>NUCLEOTIDE SEQUENCE [LARGE SCALE GENOMIC DNA]</scope>
    <source>
        <strain evidence="2">cv. NJ 8807/NJ 8810</strain>
        <tissue evidence="1">Young leaf</tissue>
    </source>
</reference>
<accession>A0ACB7XE93</accession>
<evidence type="ECO:0000313" key="2">
    <source>
        <dbReference type="Proteomes" id="UP000828048"/>
    </source>
</evidence>
<protein>
    <submittedName>
        <fullName evidence="1">Uncharacterized protein</fullName>
    </submittedName>
</protein>
<comment type="caution">
    <text evidence="1">The sequence shown here is derived from an EMBL/GenBank/DDBJ whole genome shotgun (WGS) entry which is preliminary data.</text>
</comment>
<organism evidence="1 2">
    <name type="scientific">Vaccinium darrowii</name>
    <dbReference type="NCBI Taxonomy" id="229202"/>
    <lineage>
        <taxon>Eukaryota</taxon>
        <taxon>Viridiplantae</taxon>
        <taxon>Streptophyta</taxon>
        <taxon>Embryophyta</taxon>
        <taxon>Tracheophyta</taxon>
        <taxon>Spermatophyta</taxon>
        <taxon>Magnoliopsida</taxon>
        <taxon>eudicotyledons</taxon>
        <taxon>Gunneridae</taxon>
        <taxon>Pentapetalae</taxon>
        <taxon>asterids</taxon>
        <taxon>Ericales</taxon>
        <taxon>Ericaceae</taxon>
        <taxon>Vaccinioideae</taxon>
        <taxon>Vaccinieae</taxon>
        <taxon>Vaccinium</taxon>
    </lineage>
</organism>
<proteinExistence type="predicted"/>
<dbReference type="Proteomes" id="UP000828048">
    <property type="component" value="Chromosome 10"/>
</dbReference>
<name>A0ACB7XE93_9ERIC</name>
<keyword evidence="2" id="KW-1185">Reference proteome</keyword>